<name>A0ABW3JQR8_9FLAO</name>
<gene>
    <name evidence="1" type="ORF">ACFQ1U_04345</name>
</gene>
<keyword evidence="2" id="KW-1185">Reference proteome</keyword>
<organism evidence="1 2">
    <name type="scientific">Tenacibaculum geojense</name>
    <dbReference type="NCBI Taxonomy" id="915352"/>
    <lineage>
        <taxon>Bacteria</taxon>
        <taxon>Pseudomonadati</taxon>
        <taxon>Bacteroidota</taxon>
        <taxon>Flavobacteriia</taxon>
        <taxon>Flavobacteriales</taxon>
        <taxon>Flavobacteriaceae</taxon>
        <taxon>Tenacibaculum</taxon>
    </lineage>
</organism>
<dbReference type="RefSeq" id="WP_386105710.1">
    <property type="nucleotide sequence ID" value="NZ_JBHTJR010000022.1"/>
</dbReference>
<protein>
    <recommendedName>
        <fullName evidence="3">Haem-binding uptake Tiki superfamily ChaN domain-containing protein</fullName>
    </recommendedName>
</protein>
<dbReference type="EMBL" id="JBHTJR010000022">
    <property type="protein sequence ID" value="MFD0992426.1"/>
    <property type="molecule type" value="Genomic_DNA"/>
</dbReference>
<reference evidence="2" key="1">
    <citation type="journal article" date="2019" name="Int. J. Syst. Evol. Microbiol.">
        <title>The Global Catalogue of Microorganisms (GCM) 10K type strain sequencing project: providing services to taxonomists for standard genome sequencing and annotation.</title>
        <authorList>
            <consortium name="The Broad Institute Genomics Platform"/>
            <consortium name="The Broad Institute Genome Sequencing Center for Infectious Disease"/>
            <person name="Wu L."/>
            <person name="Ma J."/>
        </authorList>
    </citation>
    <scope>NUCLEOTIDE SEQUENCE [LARGE SCALE GENOMIC DNA]</scope>
    <source>
        <strain evidence="2">CCUG 60527</strain>
    </source>
</reference>
<proteinExistence type="predicted"/>
<evidence type="ECO:0000313" key="1">
    <source>
        <dbReference type="EMBL" id="MFD0992426.1"/>
    </source>
</evidence>
<evidence type="ECO:0000313" key="2">
    <source>
        <dbReference type="Proteomes" id="UP001597062"/>
    </source>
</evidence>
<sequence length="388" mass="44756">MKLLFTIIACVGIITNTFSQNELVSLINNNTTTFNYHQNKFKGDGWNNILSAIREHDNVLIGEDHFFEEIPLFISQISNEVHFDNFFCEIDAYTASIIQQQLLNKDVKKVTNFISNYNTSFSFYALKKEFDLLQKFVSTKTNIIGLDQVTLTADRLIAFDLLQKTTHNKTQEIYKEIITNSKKHFDLFITGKGSPYFFTNDFIKKLQQLDSLQISDYEKKAIDNILLSHKIYTTQSHQLRIQHMKHNILNHIQKISKQKNLFKYGAIHMNKSESLLGGFDIGNFIANISEANYKKSLHLMIIGKDGIQGVPFKGMKTQKLNTTNGELQYLSPFFNSVTSDEWHVFKLNEIKKSIKKNNIQVGKKLEKTINGFDYLIVIPNVNPAKFLN</sequence>
<comment type="caution">
    <text evidence="1">The sequence shown here is derived from an EMBL/GenBank/DDBJ whole genome shotgun (WGS) entry which is preliminary data.</text>
</comment>
<dbReference type="Proteomes" id="UP001597062">
    <property type="component" value="Unassembled WGS sequence"/>
</dbReference>
<accession>A0ABW3JQR8</accession>
<evidence type="ECO:0008006" key="3">
    <source>
        <dbReference type="Google" id="ProtNLM"/>
    </source>
</evidence>